<dbReference type="Proteomes" id="UP000673383">
    <property type="component" value="Unassembled WGS sequence"/>
</dbReference>
<dbReference type="AlphaFoldDB" id="A0A8I1Y9G2"/>
<comment type="caution">
    <text evidence="1">The sequence shown here is derived from an EMBL/GenBank/DDBJ whole genome shotgun (WGS) entry which is preliminary data.</text>
</comment>
<evidence type="ECO:0000313" key="1">
    <source>
        <dbReference type="EMBL" id="MBP1295786.1"/>
    </source>
</evidence>
<accession>A0A8I1Y9G2</accession>
<sequence>MRVSSVSFLGDIDVRRMSWSESVTVFCHFKPRPTGCLIAVRDGAWNKRQILPSVAAKMFEWRADDARVRLTPRRKRIEVEPERNV</sequence>
<protein>
    <submittedName>
        <fullName evidence="1">Uncharacterized protein</fullName>
    </submittedName>
</protein>
<dbReference type="EMBL" id="JAFICZ010000001">
    <property type="protein sequence ID" value="MBP1295786.1"/>
    <property type="molecule type" value="Genomic_DNA"/>
</dbReference>
<proteinExistence type="predicted"/>
<reference evidence="1" key="1">
    <citation type="submission" date="2021-02" db="EMBL/GenBank/DDBJ databases">
        <title>Genomic Encyclopedia of Type Strains, Phase IV (KMG-V): Genome sequencing to study the core and pangenomes of soil and plant-associated prokaryotes.</title>
        <authorList>
            <person name="Whitman W."/>
        </authorList>
    </citation>
    <scope>NUCLEOTIDE SEQUENCE</scope>
    <source>
        <strain evidence="1">USDA 406</strain>
    </source>
</reference>
<organism evidence="1 2">
    <name type="scientific">Bradyrhizobium elkanii</name>
    <dbReference type="NCBI Taxonomy" id="29448"/>
    <lineage>
        <taxon>Bacteria</taxon>
        <taxon>Pseudomonadati</taxon>
        <taxon>Pseudomonadota</taxon>
        <taxon>Alphaproteobacteria</taxon>
        <taxon>Hyphomicrobiales</taxon>
        <taxon>Nitrobacteraceae</taxon>
        <taxon>Bradyrhizobium</taxon>
    </lineage>
</organism>
<evidence type="ECO:0000313" key="2">
    <source>
        <dbReference type="Proteomes" id="UP000673383"/>
    </source>
</evidence>
<name>A0A8I1Y9G2_BRAEL</name>
<gene>
    <name evidence="1" type="ORF">JOH49_005539</name>
</gene>